<organism evidence="10 11">
    <name type="scientific">Momordica charantia</name>
    <name type="common">Bitter gourd</name>
    <name type="synonym">Balsam pear</name>
    <dbReference type="NCBI Taxonomy" id="3673"/>
    <lineage>
        <taxon>Eukaryota</taxon>
        <taxon>Viridiplantae</taxon>
        <taxon>Streptophyta</taxon>
        <taxon>Embryophyta</taxon>
        <taxon>Tracheophyta</taxon>
        <taxon>Spermatophyta</taxon>
        <taxon>Magnoliopsida</taxon>
        <taxon>eudicotyledons</taxon>
        <taxon>Gunneridae</taxon>
        <taxon>Pentapetalae</taxon>
        <taxon>rosids</taxon>
        <taxon>fabids</taxon>
        <taxon>Cucurbitales</taxon>
        <taxon>Cucurbitaceae</taxon>
        <taxon>Momordiceae</taxon>
        <taxon>Momordica</taxon>
    </lineage>
</organism>
<evidence type="ECO:0000256" key="3">
    <source>
        <dbReference type="ARBA" id="ARBA00022448"/>
    </source>
</evidence>
<dbReference type="GO" id="GO:0016020">
    <property type="term" value="C:membrane"/>
    <property type="evidence" value="ECO:0007669"/>
    <property type="project" value="UniProtKB-SubCell"/>
</dbReference>
<gene>
    <name evidence="11" type="primary">LOC111018732</name>
</gene>
<proteinExistence type="inferred from homology"/>
<feature type="transmembrane region" description="Helical" evidence="9">
    <location>
        <begin position="191"/>
        <end position="209"/>
    </location>
</feature>
<accession>A0A6J1D9Z8</accession>
<sequence length="572" mass="64167">MAAKYGSIRQSFLDQNRERLLSRKGYSDFGFNSHDGGGENVKCRCFRTVSDAINNFWNGLQDTTGKLYQMGRSDPRKFLFAAKMGLSLSLASLVIFFREPLKDVGQYSIWAILTVVVVFEFSVGATLNKGFNRALGTFSAGGLALGIAELSSSAGAFKEVVIVISIFIAGFFASYTKLYPPMKTYEYGFRVFLLTFCIVLVSGSTSSFFETALYRLLLIAIGACMCLVVNICIFPIWAGEDLHKLVVKNFKNVATSLEGVVNEYLQCVEYERVSSKILTYQASDNPVYNAYRSAVQSSSQEDTLLDFASWEPPHGPYRTFNYPWHNYVRVSGALRHCAFMVMAMHGCILSEIQAPPDKRKVFAKELQRVGIEGAKFLHELGSKVEKMERLSSVDMLYEVHDAAEALQMKIDARSYVLVNSASWGAGIQQKEHEDFQHFIDGKDDHNKQVVIESLNETLDAQHSCIGMNPSITEWVSTESVYNKNLISWPRLSLSMDAMPNEREAKVYESASSLSLATFASLLIEFVARLQNLLNAFEELSEKANFKAPENFAVKKEHVGFWTRLLRLVGIKN</sequence>
<evidence type="ECO:0000256" key="8">
    <source>
        <dbReference type="ARBA" id="ARBA00023303"/>
    </source>
</evidence>
<dbReference type="RefSeq" id="XP_022150648.1">
    <property type="nucleotide sequence ID" value="XM_022294956.1"/>
</dbReference>
<keyword evidence="5 9" id="KW-1133">Transmembrane helix</keyword>
<comment type="subcellular location">
    <subcellularLocation>
        <location evidence="1">Membrane</location>
        <topology evidence="1">Multi-pass membrane protein</topology>
    </subcellularLocation>
</comment>
<keyword evidence="7 9" id="KW-0472">Membrane</keyword>
<dbReference type="GeneID" id="111018732"/>
<keyword evidence="4 9" id="KW-0812">Transmembrane</keyword>
<dbReference type="Pfam" id="PF11744">
    <property type="entry name" value="ALMT"/>
    <property type="match status" value="1"/>
</dbReference>
<dbReference type="InterPro" id="IPR020966">
    <property type="entry name" value="ALMT"/>
</dbReference>
<name>A0A6J1D9Z8_MOMCH</name>
<keyword evidence="8" id="KW-0407">Ion channel</keyword>
<evidence type="ECO:0000256" key="7">
    <source>
        <dbReference type="ARBA" id="ARBA00023136"/>
    </source>
</evidence>
<protein>
    <submittedName>
        <fullName evidence="11">Aluminum-activated malate transporter 4-like isoform X1</fullName>
    </submittedName>
</protein>
<dbReference type="GO" id="GO:0034220">
    <property type="term" value="P:monoatomic ion transmembrane transport"/>
    <property type="evidence" value="ECO:0007669"/>
    <property type="project" value="UniProtKB-KW"/>
</dbReference>
<feature type="transmembrane region" description="Helical" evidence="9">
    <location>
        <begin position="78"/>
        <end position="97"/>
    </location>
</feature>
<dbReference type="OrthoDB" id="68611at2759"/>
<dbReference type="Proteomes" id="UP000504603">
    <property type="component" value="Unplaced"/>
</dbReference>
<keyword evidence="10" id="KW-1185">Reference proteome</keyword>
<keyword evidence="6" id="KW-0406">Ion transport</keyword>
<feature type="transmembrane region" description="Helical" evidence="9">
    <location>
        <begin position="109"/>
        <end position="127"/>
    </location>
</feature>
<evidence type="ECO:0000256" key="2">
    <source>
        <dbReference type="ARBA" id="ARBA00007079"/>
    </source>
</evidence>
<dbReference type="AlphaFoldDB" id="A0A6J1D9Z8"/>
<keyword evidence="3" id="KW-0813">Transport</keyword>
<evidence type="ECO:0000313" key="10">
    <source>
        <dbReference type="Proteomes" id="UP000504603"/>
    </source>
</evidence>
<dbReference type="PANTHER" id="PTHR31086">
    <property type="entry name" value="ALUMINUM-ACTIVATED MALATE TRANSPORTER 10"/>
    <property type="match status" value="1"/>
</dbReference>
<evidence type="ECO:0000256" key="4">
    <source>
        <dbReference type="ARBA" id="ARBA00022692"/>
    </source>
</evidence>
<evidence type="ECO:0000256" key="1">
    <source>
        <dbReference type="ARBA" id="ARBA00004141"/>
    </source>
</evidence>
<feature type="transmembrane region" description="Helical" evidence="9">
    <location>
        <begin position="215"/>
        <end position="238"/>
    </location>
</feature>
<reference evidence="11" key="1">
    <citation type="submission" date="2025-08" db="UniProtKB">
        <authorList>
            <consortium name="RefSeq"/>
        </authorList>
    </citation>
    <scope>IDENTIFICATION</scope>
    <source>
        <strain evidence="11">OHB3-1</strain>
    </source>
</reference>
<dbReference type="KEGG" id="mcha:111018732"/>
<dbReference type="GO" id="GO:0015743">
    <property type="term" value="P:malate transport"/>
    <property type="evidence" value="ECO:0007669"/>
    <property type="project" value="InterPro"/>
</dbReference>
<evidence type="ECO:0000313" key="11">
    <source>
        <dbReference type="RefSeq" id="XP_022150648.1"/>
    </source>
</evidence>
<evidence type="ECO:0000256" key="9">
    <source>
        <dbReference type="SAM" id="Phobius"/>
    </source>
</evidence>
<comment type="similarity">
    <text evidence="2">Belongs to the aromatic acid exporter (TC 2.A.85) family.</text>
</comment>
<evidence type="ECO:0000256" key="6">
    <source>
        <dbReference type="ARBA" id="ARBA00023065"/>
    </source>
</evidence>
<evidence type="ECO:0000256" key="5">
    <source>
        <dbReference type="ARBA" id="ARBA00022989"/>
    </source>
</evidence>
<feature type="transmembrane region" description="Helical" evidence="9">
    <location>
        <begin position="160"/>
        <end position="179"/>
    </location>
</feature>